<accession>A0A150G1L5</accession>
<dbReference type="AlphaFoldDB" id="A0A150G1L5"/>
<dbReference type="GO" id="GO:0005739">
    <property type="term" value="C:mitochondrion"/>
    <property type="evidence" value="ECO:0007669"/>
    <property type="project" value="InterPro"/>
</dbReference>
<gene>
    <name evidence="1" type="ORF">GPECTOR_82g235</name>
</gene>
<name>A0A150G1L5_GONPE</name>
<evidence type="ECO:0000313" key="2">
    <source>
        <dbReference type="Proteomes" id="UP000075714"/>
    </source>
</evidence>
<dbReference type="Pfam" id="PF16053">
    <property type="entry name" value="MRP-S34"/>
    <property type="match status" value="1"/>
</dbReference>
<sequence length="128" mass="14246">MAYLELLRSAPKRTLSDLLRKLPQHGVGALVTRDTWHPEGNKYWEVVEVVPQLDDPSRLGVWGYQYYKGERVNENPKRIASVWKYGWVLKPSPQEAGGLQELAARRAAACSLPLVAAPSQAAQASQPP</sequence>
<proteinExistence type="predicted"/>
<dbReference type="Proteomes" id="UP000075714">
    <property type="component" value="Unassembled WGS sequence"/>
</dbReference>
<dbReference type="OrthoDB" id="16434at2759"/>
<comment type="caution">
    <text evidence="1">The sequence shown here is derived from an EMBL/GenBank/DDBJ whole genome shotgun (WGS) entry which is preliminary data.</text>
</comment>
<reference evidence="2" key="1">
    <citation type="journal article" date="2016" name="Nat. Commun.">
        <title>The Gonium pectorale genome demonstrates co-option of cell cycle regulation during the evolution of multicellularity.</title>
        <authorList>
            <person name="Hanschen E.R."/>
            <person name="Marriage T.N."/>
            <person name="Ferris P.J."/>
            <person name="Hamaji T."/>
            <person name="Toyoda A."/>
            <person name="Fujiyama A."/>
            <person name="Neme R."/>
            <person name="Noguchi H."/>
            <person name="Minakuchi Y."/>
            <person name="Suzuki M."/>
            <person name="Kawai-Toyooka H."/>
            <person name="Smith D.R."/>
            <person name="Sparks H."/>
            <person name="Anderson J."/>
            <person name="Bakaric R."/>
            <person name="Luria V."/>
            <person name="Karger A."/>
            <person name="Kirschner M.W."/>
            <person name="Durand P.M."/>
            <person name="Michod R.E."/>
            <person name="Nozaki H."/>
            <person name="Olson B.J."/>
        </authorList>
    </citation>
    <scope>NUCLEOTIDE SEQUENCE [LARGE SCALE GENOMIC DNA]</scope>
    <source>
        <strain evidence="2">NIES-2863</strain>
    </source>
</reference>
<dbReference type="GO" id="GO:0003735">
    <property type="term" value="F:structural constituent of ribosome"/>
    <property type="evidence" value="ECO:0007669"/>
    <property type="project" value="InterPro"/>
</dbReference>
<dbReference type="STRING" id="33097.A0A150G1L5"/>
<keyword evidence="2" id="KW-1185">Reference proteome</keyword>
<dbReference type="InterPro" id="IPR032053">
    <property type="entry name" value="Ribosomal_mS34"/>
</dbReference>
<dbReference type="EMBL" id="LSYV01000083">
    <property type="protein sequence ID" value="KXZ43701.1"/>
    <property type="molecule type" value="Genomic_DNA"/>
</dbReference>
<organism evidence="1 2">
    <name type="scientific">Gonium pectorale</name>
    <name type="common">Green alga</name>
    <dbReference type="NCBI Taxonomy" id="33097"/>
    <lineage>
        <taxon>Eukaryota</taxon>
        <taxon>Viridiplantae</taxon>
        <taxon>Chlorophyta</taxon>
        <taxon>core chlorophytes</taxon>
        <taxon>Chlorophyceae</taxon>
        <taxon>CS clade</taxon>
        <taxon>Chlamydomonadales</taxon>
        <taxon>Volvocaceae</taxon>
        <taxon>Gonium</taxon>
    </lineage>
</organism>
<protein>
    <submittedName>
        <fullName evidence="1">Uncharacterized protein</fullName>
    </submittedName>
</protein>
<evidence type="ECO:0000313" key="1">
    <source>
        <dbReference type="EMBL" id="KXZ43701.1"/>
    </source>
</evidence>